<dbReference type="EMBL" id="KC787102">
    <property type="protein sequence ID" value="AGK85846.1"/>
    <property type="molecule type" value="Genomic_DNA"/>
</dbReference>
<protein>
    <submittedName>
        <fullName evidence="1">Uncharacterized protein</fullName>
    </submittedName>
</protein>
<name>R4JI57_BPMD2</name>
<evidence type="ECO:0000313" key="1">
    <source>
        <dbReference type="EMBL" id="AGK85846.1"/>
    </source>
</evidence>
<dbReference type="Proteomes" id="UP000258502">
    <property type="component" value="Genome"/>
</dbReference>
<reference evidence="1 2" key="1">
    <citation type="submission" date="2013-02" db="EMBL/GenBank/DDBJ databases">
        <title>Genome structure of mycobacteriophage Chy1: implications for phage evolution.</title>
        <authorList>
            <person name="Liu P."/>
            <person name="Wu T."/>
            <person name="Guo S."/>
        </authorList>
    </citation>
    <scope>NUCLEOTIDE SEQUENCE [LARGE SCALE GENOMIC DNA]</scope>
</reference>
<evidence type="ECO:0000313" key="2">
    <source>
        <dbReference type="Proteomes" id="UP000258502"/>
    </source>
</evidence>
<sequence length="63" mass="7206">ASAASCQRFLMTYRHARWLPVTTIGELVMFGRTARAASRAFFRGNPASLKMWTRYSYASWAND</sequence>
<gene>
    <name evidence="1" type="ORF">Chy1_0044</name>
</gene>
<accession>R4JI57</accession>
<feature type="non-terminal residue" evidence="1">
    <location>
        <position position="1"/>
    </location>
</feature>
<organism evidence="1 2">
    <name type="scientific">Mycobacterium phage Chy1</name>
    <dbReference type="NCBI Taxonomy" id="1219531"/>
    <lineage>
        <taxon>Viruses</taxon>
        <taxon>Duplodnaviria</taxon>
        <taxon>Heunggongvirae</taxon>
        <taxon>Uroviricota</taxon>
        <taxon>Caudoviricetes</taxon>
        <taxon>Fromanvirus</taxon>
        <taxon>Mycobacterium phage D29</taxon>
    </lineage>
</organism>
<proteinExistence type="predicted"/>